<reference evidence="1 2" key="1">
    <citation type="journal article" date="2014" name="Genome Biol. Evol.">
        <title>Comparative genomics and transcriptomics analyses reveal divergent lifestyle features of nematode endoparasitic fungus Hirsutella minnesotensis.</title>
        <authorList>
            <person name="Lai Y."/>
            <person name="Liu K."/>
            <person name="Zhang X."/>
            <person name="Zhang X."/>
            <person name="Li K."/>
            <person name="Wang N."/>
            <person name="Shu C."/>
            <person name="Wu Y."/>
            <person name="Wang C."/>
            <person name="Bushley K.E."/>
            <person name="Xiang M."/>
            <person name="Liu X."/>
        </authorList>
    </citation>
    <scope>NUCLEOTIDE SEQUENCE [LARGE SCALE GENOMIC DNA]</scope>
    <source>
        <strain evidence="1 2">3608</strain>
    </source>
</reference>
<dbReference type="EMBL" id="KQ030521">
    <property type="protein sequence ID" value="KJZ74971.1"/>
    <property type="molecule type" value="Genomic_DNA"/>
</dbReference>
<dbReference type="Proteomes" id="UP000054481">
    <property type="component" value="Unassembled WGS sequence"/>
</dbReference>
<proteinExistence type="predicted"/>
<dbReference type="OrthoDB" id="4851818at2759"/>
<evidence type="ECO:0000313" key="2">
    <source>
        <dbReference type="Proteomes" id="UP000054481"/>
    </source>
</evidence>
<protein>
    <submittedName>
        <fullName evidence="1">Uncharacterized protein</fullName>
    </submittedName>
</protein>
<sequence length="105" mass="11812">MVGQALALKLDNERRPTISPDRLVTVAITHYIKFLDLHITSDFIPKFETLPTAQNMSAPCFLIAKPTIWFDVKEPGHRKDIVGYILAMMAWANSSYSIADTDMGE</sequence>
<accession>A0A0F7ZK47</accession>
<keyword evidence="2" id="KW-1185">Reference proteome</keyword>
<dbReference type="AlphaFoldDB" id="A0A0F7ZK47"/>
<name>A0A0F7ZK47_9HYPO</name>
<evidence type="ECO:0000313" key="1">
    <source>
        <dbReference type="EMBL" id="KJZ74971.1"/>
    </source>
</evidence>
<organism evidence="1 2">
    <name type="scientific">Hirsutella minnesotensis 3608</name>
    <dbReference type="NCBI Taxonomy" id="1043627"/>
    <lineage>
        <taxon>Eukaryota</taxon>
        <taxon>Fungi</taxon>
        <taxon>Dikarya</taxon>
        <taxon>Ascomycota</taxon>
        <taxon>Pezizomycotina</taxon>
        <taxon>Sordariomycetes</taxon>
        <taxon>Hypocreomycetidae</taxon>
        <taxon>Hypocreales</taxon>
        <taxon>Ophiocordycipitaceae</taxon>
        <taxon>Hirsutella</taxon>
    </lineage>
</organism>
<gene>
    <name evidence="1" type="ORF">HIM_05702</name>
</gene>